<accession>A0A7D9M853</accession>
<proteinExistence type="predicted"/>
<keyword evidence="2" id="KW-1185">Reference proteome</keyword>
<evidence type="ECO:0000313" key="2">
    <source>
        <dbReference type="Proteomes" id="UP001152795"/>
    </source>
</evidence>
<reference evidence="1" key="1">
    <citation type="submission" date="2020-04" db="EMBL/GenBank/DDBJ databases">
        <authorList>
            <person name="Alioto T."/>
            <person name="Alioto T."/>
            <person name="Gomez Garrido J."/>
        </authorList>
    </citation>
    <scope>NUCLEOTIDE SEQUENCE</scope>
    <source>
        <strain evidence="1">A484AB</strain>
    </source>
</reference>
<dbReference type="EMBL" id="CACRXK020031266">
    <property type="protein sequence ID" value="CAB4042993.1"/>
    <property type="molecule type" value="Genomic_DNA"/>
</dbReference>
<sequence>MFSDVVYLADNFVNELHDCIGKQKFLQQSYDKQNEKDRKKRKRALITCAYEHQLKSGSSLHCHIFADEFQLYLCNHLWSVLPDVDKTKYSWLALDEMQVTLPYPDKSLEKGKYKGTDLLMRLEKCVSMKIERDHKLDDCPEHMCKTYTSNIYIDLFKIYEIFKTYFG</sequence>
<gene>
    <name evidence="1" type="ORF">PACLA_8A069541</name>
</gene>
<evidence type="ECO:0000313" key="1">
    <source>
        <dbReference type="EMBL" id="CAB4042993.1"/>
    </source>
</evidence>
<comment type="caution">
    <text evidence="1">The sequence shown here is derived from an EMBL/GenBank/DDBJ whole genome shotgun (WGS) entry which is preliminary data.</text>
</comment>
<dbReference type="AlphaFoldDB" id="A0A7D9M853"/>
<organism evidence="1 2">
    <name type="scientific">Paramuricea clavata</name>
    <name type="common">Red gorgonian</name>
    <name type="synonym">Violescent sea-whip</name>
    <dbReference type="NCBI Taxonomy" id="317549"/>
    <lineage>
        <taxon>Eukaryota</taxon>
        <taxon>Metazoa</taxon>
        <taxon>Cnidaria</taxon>
        <taxon>Anthozoa</taxon>
        <taxon>Octocorallia</taxon>
        <taxon>Malacalcyonacea</taxon>
        <taxon>Plexauridae</taxon>
        <taxon>Paramuricea</taxon>
    </lineage>
</organism>
<protein>
    <submittedName>
        <fullName evidence="1">Uncharacterized protein</fullName>
    </submittedName>
</protein>
<name>A0A7D9M853_PARCT</name>
<dbReference type="Proteomes" id="UP001152795">
    <property type="component" value="Unassembled WGS sequence"/>
</dbReference>